<dbReference type="Gene3D" id="3.40.190.10">
    <property type="entry name" value="Periplasmic binding protein-like II"/>
    <property type="match status" value="2"/>
</dbReference>
<feature type="signal peptide" evidence="2">
    <location>
        <begin position="1"/>
        <end position="18"/>
    </location>
</feature>
<dbReference type="Proteomes" id="UP001164653">
    <property type="component" value="Chromosome"/>
</dbReference>
<dbReference type="InterPro" id="IPR024370">
    <property type="entry name" value="PBP_domain"/>
</dbReference>
<evidence type="ECO:0000313" key="4">
    <source>
        <dbReference type="EMBL" id="WAC11282.1"/>
    </source>
</evidence>
<dbReference type="PANTHER" id="PTHR30570:SF1">
    <property type="entry name" value="PHOSPHATE-BINDING PROTEIN PSTS"/>
    <property type="match status" value="1"/>
</dbReference>
<dbReference type="AlphaFoldDB" id="A0A9E8SNY5"/>
<reference evidence="4" key="1">
    <citation type="submission" date="2022-11" db="EMBL/GenBank/DDBJ databases">
        <title>Dyadobacter pollutisoli sp. nov., isolated from plastic dumped soil.</title>
        <authorList>
            <person name="Kim J.M."/>
            <person name="Kim K.R."/>
            <person name="Lee J.K."/>
            <person name="Hao L."/>
            <person name="Jeon C.O."/>
        </authorList>
    </citation>
    <scope>NUCLEOTIDE SEQUENCE</scope>
    <source>
        <strain evidence="4">U1</strain>
    </source>
</reference>
<dbReference type="InterPro" id="IPR050811">
    <property type="entry name" value="Phosphate_ABC_transporter"/>
</dbReference>
<protein>
    <submittedName>
        <fullName evidence="4">Substrate-binding domain-containing protein</fullName>
    </submittedName>
</protein>
<keyword evidence="1 2" id="KW-0732">Signal</keyword>
<dbReference type="PANTHER" id="PTHR30570">
    <property type="entry name" value="PERIPLASMIC PHOSPHATE BINDING COMPONENT OF PHOSPHATE ABC TRANSPORTER"/>
    <property type="match status" value="1"/>
</dbReference>
<organism evidence="4 5">
    <name type="scientific">Dyadobacter pollutisoli</name>
    <dbReference type="NCBI Taxonomy" id="2910158"/>
    <lineage>
        <taxon>Bacteria</taxon>
        <taxon>Pseudomonadati</taxon>
        <taxon>Bacteroidota</taxon>
        <taxon>Cytophagia</taxon>
        <taxon>Cytophagales</taxon>
        <taxon>Spirosomataceae</taxon>
        <taxon>Dyadobacter</taxon>
    </lineage>
</organism>
<dbReference type="EMBL" id="CP112998">
    <property type="protein sequence ID" value="WAC11282.1"/>
    <property type="molecule type" value="Genomic_DNA"/>
</dbReference>
<feature type="chain" id="PRO_5038893168" evidence="2">
    <location>
        <begin position="19"/>
        <end position="318"/>
    </location>
</feature>
<evidence type="ECO:0000259" key="3">
    <source>
        <dbReference type="Pfam" id="PF12849"/>
    </source>
</evidence>
<dbReference type="SUPFAM" id="SSF53850">
    <property type="entry name" value="Periplasmic binding protein-like II"/>
    <property type="match status" value="1"/>
</dbReference>
<evidence type="ECO:0000313" key="5">
    <source>
        <dbReference type="Proteomes" id="UP001164653"/>
    </source>
</evidence>
<dbReference type="RefSeq" id="WP_244821215.1">
    <property type="nucleotide sequence ID" value="NZ_CP112998.1"/>
</dbReference>
<dbReference type="Pfam" id="PF12849">
    <property type="entry name" value="PBP_like_2"/>
    <property type="match status" value="1"/>
</dbReference>
<dbReference type="KEGG" id="dpf:ON006_26570"/>
<accession>A0A9E8SNY5</accession>
<evidence type="ECO:0000256" key="2">
    <source>
        <dbReference type="SAM" id="SignalP"/>
    </source>
</evidence>
<name>A0A9E8SNY5_9BACT</name>
<keyword evidence="5" id="KW-1185">Reference proteome</keyword>
<proteinExistence type="predicted"/>
<feature type="domain" description="PBP" evidence="3">
    <location>
        <begin position="29"/>
        <end position="288"/>
    </location>
</feature>
<sequence>MKFRLAGLLFAASLGVFNLMGCKSSNGELDNPRQGSITIASDESFKPLVNALTNAYEGIYPNTHFQIDYKPEQEAIRQLLQDSARIIFATRQLNQKEQDIIKQQKGTQKFQHIATDGLALVVSKSNTDSLITMPEIKGILEGKITDWSQLKGGNQKGLITLVFDNANASNLNFILKKFEIKDIQRLRIISSGSNEKVIDDVRANPLHLGFIGVNWISDGHSLASEELSKGIFVMGVAKNANPDSLSEYIQPFQGGLEFKRYPLFRDLYIISREGYSGLGGGLMTYIARDVGGLIIQKMGLLPTVPYPRELEITTGKNF</sequence>
<gene>
    <name evidence="4" type="ORF">ON006_26570</name>
</gene>
<evidence type="ECO:0000256" key="1">
    <source>
        <dbReference type="ARBA" id="ARBA00022729"/>
    </source>
</evidence>